<keyword evidence="1" id="KW-0805">Transcription regulation</keyword>
<dbReference type="PROSITE" id="PS50987">
    <property type="entry name" value="HTH_ARSR_2"/>
    <property type="match status" value="1"/>
</dbReference>
<protein>
    <submittedName>
        <fullName evidence="5">Winged helix-turn-helix transcriptional regulator</fullName>
    </submittedName>
</protein>
<accession>A0A4U6QBT2</accession>
<dbReference type="GO" id="GO:0003677">
    <property type="term" value="F:DNA binding"/>
    <property type="evidence" value="ECO:0007669"/>
    <property type="project" value="UniProtKB-KW"/>
</dbReference>
<sequence>MATDAAFDALADPVRRSILDLLSRHDSRTAGEIADAIDSVGRTAVSSHLRVLHTAGLVSERRDGRFRHYSLSTEGPMRDVIGLLQGLLQNSLDDADAVAPSRSSRGTRSA</sequence>
<organism evidence="5 6">
    <name type="scientific">Nakamurella flava</name>
    <dbReference type="NCBI Taxonomy" id="2576308"/>
    <lineage>
        <taxon>Bacteria</taxon>
        <taxon>Bacillati</taxon>
        <taxon>Actinomycetota</taxon>
        <taxon>Actinomycetes</taxon>
        <taxon>Nakamurellales</taxon>
        <taxon>Nakamurellaceae</taxon>
        <taxon>Nakamurella</taxon>
    </lineage>
</organism>
<dbReference type="AlphaFoldDB" id="A0A4U6QBT2"/>
<dbReference type="SUPFAM" id="SSF46785">
    <property type="entry name" value="Winged helix' DNA-binding domain"/>
    <property type="match status" value="1"/>
</dbReference>
<name>A0A4U6QBT2_9ACTN</name>
<dbReference type="InterPro" id="IPR051081">
    <property type="entry name" value="HTH_MetalResp_TranReg"/>
</dbReference>
<dbReference type="InterPro" id="IPR036390">
    <property type="entry name" value="WH_DNA-bd_sf"/>
</dbReference>
<evidence type="ECO:0000256" key="1">
    <source>
        <dbReference type="ARBA" id="ARBA00023015"/>
    </source>
</evidence>
<dbReference type="InterPro" id="IPR001845">
    <property type="entry name" value="HTH_ArsR_DNA-bd_dom"/>
</dbReference>
<dbReference type="NCBIfam" id="NF033788">
    <property type="entry name" value="HTH_metalloreg"/>
    <property type="match status" value="1"/>
</dbReference>
<evidence type="ECO:0000313" key="6">
    <source>
        <dbReference type="Proteomes" id="UP000306985"/>
    </source>
</evidence>
<dbReference type="GO" id="GO:0003700">
    <property type="term" value="F:DNA-binding transcription factor activity"/>
    <property type="evidence" value="ECO:0007669"/>
    <property type="project" value="InterPro"/>
</dbReference>
<evidence type="ECO:0000256" key="2">
    <source>
        <dbReference type="ARBA" id="ARBA00023125"/>
    </source>
</evidence>
<evidence type="ECO:0000259" key="4">
    <source>
        <dbReference type="PROSITE" id="PS50987"/>
    </source>
</evidence>
<evidence type="ECO:0000313" key="5">
    <source>
        <dbReference type="EMBL" id="TKV57428.1"/>
    </source>
</evidence>
<feature type="domain" description="HTH arsR-type" evidence="4">
    <location>
        <begin position="1"/>
        <end position="95"/>
    </location>
</feature>
<evidence type="ECO:0000256" key="3">
    <source>
        <dbReference type="ARBA" id="ARBA00023163"/>
    </source>
</evidence>
<dbReference type="OrthoDB" id="3630048at2"/>
<keyword evidence="3" id="KW-0804">Transcription</keyword>
<comment type="caution">
    <text evidence="5">The sequence shown here is derived from an EMBL/GenBank/DDBJ whole genome shotgun (WGS) entry which is preliminary data.</text>
</comment>
<dbReference type="PANTHER" id="PTHR33154:SF33">
    <property type="entry name" value="TRANSCRIPTIONAL REPRESSOR SDPR"/>
    <property type="match status" value="1"/>
</dbReference>
<dbReference type="SMART" id="SM00418">
    <property type="entry name" value="HTH_ARSR"/>
    <property type="match status" value="1"/>
</dbReference>
<dbReference type="InterPro" id="IPR011991">
    <property type="entry name" value="ArsR-like_HTH"/>
</dbReference>
<dbReference type="Pfam" id="PF12840">
    <property type="entry name" value="HTH_20"/>
    <property type="match status" value="1"/>
</dbReference>
<gene>
    <name evidence="5" type="ORF">FDO65_17370</name>
</gene>
<dbReference type="CDD" id="cd00090">
    <property type="entry name" value="HTH_ARSR"/>
    <property type="match status" value="1"/>
</dbReference>
<dbReference type="EMBL" id="SZZH01000005">
    <property type="protein sequence ID" value="TKV57428.1"/>
    <property type="molecule type" value="Genomic_DNA"/>
</dbReference>
<proteinExistence type="predicted"/>
<reference evidence="5 6" key="1">
    <citation type="submission" date="2019-05" db="EMBL/GenBank/DDBJ databases">
        <title>Nakamurella sp. N5BH11, whole genome shotgun sequence.</title>
        <authorList>
            <person name="Tuo L."/>
        </authorList>
    </citation>
    <scope>NUCLEOTIDE SEQUENCE [LARGE SCALE GENOMIC DNA]</scope>
    <source>
        <strain evidence="5 6">N5BH11</strain>
    </source>
</reference>
<dbReference type="PRINTS" id="PR00778">
    <property type="entry name" value="HTHARSR"/>
</dbReference>
<dbReference type="PANTHER" id="PTHR33154">
    <property type="entry name" value="TRANSCRIPTIONAL REGULATOR, ARSR FAMILY"/>
    <property type="match status" value="1"/>
</dbReference>
<keyword evidence="6" id="KW-1185">Reference proteome</keyword>
<dbReference type="Proteomes" id="UP000306985">
    <property type="component" value="Unassembled WGS sequence"/>
</dbReference>
<dbReference type="InterPro" id="IPR036388">
    <property type="entry name" value="WH-like_DNA-bd_sf"/>
</dbReference>
<keyword evidence="2" id="KW-0238">DNA-binding</keyword>
<dbReference type="Gene3D" id="1.10.10.10">
    <property type="entry name" value="Winged helix-like DNA-binding domain superfamily/Winged helix DNA-binding domain"/>
    <property type="match status" value="1"/>
</dbReference>